<sequence>MDHLIFIIIILHIECLRVNRLELLSNHTHSHKLLFIIMIFLSFIRFSLVTPISFRNTAPESPGALPLELVELNPRSLI</sequence>
<feature type="transmembrane region" description="Helical" evidence="1">
    <location>
        <begin position="31"/>
        <end position="48"/>
    </location>
</feature>
<keyword evidence="1" id="KW-0472">Membrane</keyword>
<evidence type="ECO:0000313" key="3">
    <source>
        <dbReference type="Proteomes" id="UP000215914"/>
    </source>
</evidence>
<reference evidence="2" key="1">
    <citation type="journal article" date="2017" name="Nature">
        <title>The sunflower genome provides insights into oil metabolism, flowering and Asterid evolution.</title>
        <authorList>
            <person name="Badouin H."/>
            <person name="Gouzy J."/>
            <person name="Grassa C.J."/>
            <person name="Murat F."/>
            <person name="Staton S.E."/>
            <person name="Cottret L."/>
            <person name="Lelandais-Briere C."/>
            <person name="Owens G.L."/>
            <person name="Carrere S."/>
            <person name="Mayjonade B."/>
            <person name="Legrand L."/>
            <person name="Gill N."/>
            <person name="Kane N.C."/>
            <person name="Bowers J.E."/>
            <person name="Hubner S."/>
            <person name="Bellec A."/>
            <person name="Berard A."/>
            <person name="Berges H."/>
            <person name="Blanchet N."/>
            <person name="Boniface M.C."/>
            <person name="Brunel D."/>
            <person name="Catrice O."/>
            <person name="Chaidir N."/>
            <person name="Claudel C."/>
            <person name="Donnadieu C."/>
            <person name="Faraut T."/>
            <person name="Fievet G."/>
            <person name="Helmstetter N."/>
            <person name="King M."/>
            <person name="Knapp S.J."/>
            <person name="Lai Z."/>
            <person name="Le Paslier M.C."/>
            <person name="Lippi Y."/>
            <person name="Lorenzon L."/>
            <person name="Mandel J.R."/>
            <person name="Marage G."/>
            <person name="Marchand G."/>
            <person name="Marquand E."/>
            <person name="Bret-Mestries E."/>
            <person name="Morien E."/>
            <person name="Nambeesan S."/>
            <person name="Nguyen T."/>
            <person name="Pegot-Espagnet P."/>
            <person name="Pouilly N."/>
            <person name="Raftis F."/>
            <person name="Sallet E."/>
            <person name="Schiex T."/>
            <person name="Thomas J."/>
            <person name="Vandecasteele C."/>
            <person name="Vares D."/>
            <person name="Vear F."/>
            <person name="Vautrin S."/>
            <person name="Crespi M."/>
            <person name="Mangin B."/>
            <person name="Burke J.M."/>
            <person name="Salse J."/>
            <person name="Munos S."/>
            <person name="Vincourt P."/>
            <person name="Rieseberg L.H."/>
            <person name="Langlade N.B."/>
        </authorList>
    </citation>
    <scope>NUCLEOTIDE SEQUENCE</scope>
    <source>
        <tissue evidence="2">Leaves</tissue>
    </source>
</reference>
<dbReference type="Proteomes" id="UP000215914">
    <property type="component" value="Unassembled WGS sequence"/>
</dbReference>
<name>A0A9K3K069_HELAN</name>
<evidence type="ECO:0000256" key="1">
    <source>
        <dbReference type="SAM" id="Phobius"/>
    </source>
</evidence>
<reference evidence="2" key="2">
    <citation type="submission" date="2020-06" db="EMBL/GenBank/DDBJ databases">
        <title>Helianthus annuus Genome sequencing and assembly Release 2.</title>
        <authorList>
            <person name="Gouzy J."/>
            <person name="Langlade N."/>
            <person name="Munos S."/>
        </authorList>
    </citation>
    <scope>NUCLEOTIDE SEQUENCE</scope>
    <source>
        <tissue evidence="2">Leaves</tissue>
    </source>
</reference>
<keyword evidence="1" id="KW-1133">Transmembrane helix</keyword>
<protein>
    <submittedName>
        <fullName evidence="2">Uncharacterized protein</fullName>
    </submittedName>
</protein>
<accession>A0A9K3K069</accession>
<keyword evidence="3" id="KW-1185">Reference proteome</keyword>
<gene>
    <name evidence="2" type="ORF">HanXRQr2_Chr00c001g0831811</name>
</gene>
<comment type="caution">
    <text evidence="2">The sequence shown here is derived from an EMBL/GenBank/DDBJ whole genome shotgun (WGS) entry which is preliminary data.</text>
</comment>
<evidence type="ECO:0000313" key="2">
    <source>
        <dbReference type="EMBL" id="KAF5824304.1"/>
    </source>
</evidence>
<organism evidence="2 3">
    <name type="scientific">Helianthus annuus</name>
    <name type="common">Common sunflower</name>
    <dbReference type="NCBI Taxonomy" id="4232"/>
    <lineage>
        <taxon>Eukaryota</taxon>
        <taxon>Viridiplantae</taxon>
        <taxon>Streptophyta</taxon>
        <taxon>Embryophyta</taxon>
        <taxon>Tracheophyta</taxon>
        <taxon>Spermatophyta</taxon>
        <taxon>Magnoliopsida</taxon>
        <taxon>eudicotyledons</taxon>
        <taxon>Gunneridae</taxon>
        <taxon>Pentapetalae</taxon>
        <taxon>asterids</taxon>
        <taxon>campanulids</taxon>
        <taxon>Asterales</taxon>
        <taxon>Asteraceae</taxon>
        <taxon>Asteroideae</taxon>
        <taxon>Heliantheae alliance</taxon>
        <taxon>Heliantheae</taxon>
        <taxon>Helianthus</taxon>
    </lineage>
</organism>
<keyword evidence="1" id="KW-0812">Transmembrane</keyword>
<dbReference type="EMBL" id="MNCJ02000001">
    <property type="protein sequence ID" value="KAF5824304.1"/>
    <property type="molecule type" value="Genomic_DNA"/>
</dbReference>
<dbReference type="AlphaFoldDB" id="A0A9K3K069"/>
<proteinExistence type="predicted"/>